<evidence type="ECO:0000256" key="1">
    <source>
        <dbReference type="ARBA" id="ARBA00022723"/>
    </source>
</evidence>
<dbReference type="InterPro" id="IPR001130">
    <property type="entry name" value="TatD-like"/>
</dbReference>
<comment type="caution">
    <text evidence="2">The sequence shown here is derived from an EMBL/GenBank/DDBJ whole genome shotgun (WGS) entry which is preliminary data.</text>
</comment>
<dbReference type="Gene3D" id="3.20.20.140">
    <property type="entry name" value="Metal-dependent hydrolases"/>
    <property type="match status" value="1"/>
</dbReference>
<keyword evidence="3" id="KW-1185">Reference proteome</keyword>
<protein>
    <submittedName>
        <fullName evidence="2">TatD family hydrolase</fullName>
    </submittedName>
</protein>
<name>A0ABT1EGY7_9FIRM</name>
<keyword evidence="2" id="KW-0378">Hydrolase</keyword>
<sequence length="254" mass="28809">MIFDTHAHYDDEQFDEDRWAVLDGMTDAGVGTIVNVAASLDSCGSGYELVQGYPHMYQAIGIHPDEVGTLTEENYQELLAYYDQEKVIAVGEIGLDYYWDKAPRDVQHKWFVRQLNEARERELPVIIHSRDAAMDTIQTIKAHGRGLHGVMHAFSNSLEFAEEYIKMGYYLGIGGVVTFKNARKLKEIVASQPIERMLLETDAPYLSPEPFRGKRNTSANLIYVAEEIGKLKGMTAEEVIQITEENARRLFKLS</sequence>
<dbReference type="InterPro" id="IPR032466">
    <property type="entry name" value="Metal_Hydrolase"/>
</dbReference>
<proteinExistence type="predicted"/>
<dbReference type="CDD" id="cd01310">
    <property type="entry name" value="TatD_DNAse"/>
    <property type="match status" value="1"/>
</dbReference>
<dbReference type="NCBIfam" id="TIGR00010">
    <property type="entry name" value="YchF/TatD family DNA exonuclease"/>
    <property type="match status" value="1"/>
</dbReference>
<dbReference type="InterPro" id="IPR015991">
    <property type="entry name" value="TatD/YcfH-like"/>
</dbReference>
<dbReference type="Proteomes" id="UP001523565">
    <property type="component" value="Unassembled WGS sequence"/>
</dbReference>
<organism evidence="2 3">
    <name type="scientific">Ohessyouella blattaphilus</name>
    <dbReference type="NCBI Taxonomy" id="2949333"/>
    <lineage>
        <taxon>Bacteria</taxon>
        <taxon>Bacillati</taxon>
        <taxon>Bacillota</taxon>
        <taxon>Clostridia</taxon>
        <taxon>Lachnospirales</taxon>
        <taxon>Lachnospiraceae</taxon>
        <taxon>Ohessyouella</taxon>
    </lineage>
</organism>
<dbReference type="PIRSF" id="PIRSF005902">
    <property type="entry name" value="DNase_TatD"/>
    <property type="match status" value="1"/>
</dbReference>
<evidence type="ECO:0000313" key="3">
    <source>
        <dbReference type="Proteomes" id="UP001523565"/>
    </source>
</evidence>
<dbReference type="GO" id="GO:0016787">
    <property type="term" value="F:hydrolase activity"/>
    <property type="evidence" value="ECO:0007669"/>
    <property type="project" value="UniProtKB-KW"/>
</dbReference>
<dbReference type="PANTHER" id="PTHR46124">
    <property type="entry name" value="D-AMINOACYL-TRNA DEACYLASE"/>
    <property type="match status" value="1"/>
</dbReference>
<keyword evidence="1" id="KW-0479">Metal-binding</keyword>
<evidence type="ECO:0000313" key="2">
    <source>
        <dbReference type="EMBL" id="MCP1109970.1"/>
    </source>
</evidence>
<dbReference type="EMBL" id="JAMZFV010000008">
    <property type="protein sequence ID" value="MCP1109970.1"/>
    <property type="molecule type" value="Genomic_DNA"/>
</dbReference>
<dbReference type="Pfam" id="PF01026">
    <property type="entry name" value="TatD_DNase"/>
    <property type="match status" value="1"/>
</dbReference>
<dbReference type="SUPFAM" id="SSF51556">
    <property type="entry name" value="Metallo-dependent hydrolases"/>
    <property type="match status" value="1"/>
</dbReference>
<reference evidence="2 3" key="1">
    <citation type="journal article" date="2022" name="Genome Biol. Evol.">
        <title>Host diet, physiology and behaviors set the stage for Lachnospiraceae cladogenesis.</title>
        <authorList>
            <person name="Vera-Ponce De Leon A."/>
            <person name="Schneider M."/>
            <person name="Jahnes B.C."/>
            <person name="Sadowski V."/>
            <person name="Camuy-Velez L.A."/>
            <person name="Duan J."/>
            <person name="Sabree Z.L."/>
        </authorList>
    </citation>
    <scope>NUCLEOTIDE SEQUENCE [LARGE SCALE GENOMIC DNA]</scope>
    <source>
        <strain evidence="2 3">PAL227</strain>
    </source>
</reference>
<gene>
    <name evidence="2" type="ORF">NK118_06875</name>
</gene>
<dbReference type="RefSeq" id="WP_262068851.1">
    <property type="nucleotide sequence ID" value="NZ_JAMXOC010000008.1"/>
</dbReference>
<dbReference type="PANTHER" id="PTHR46124:SF2">
    <property type="entry name" value="D-AMINOACYL-TRNA DEACYLASE"/>
    <property type="match status" value="1"/>
</dbReference>
<accession>A0ABT1EGY7</accession>